<evidence type="ECO:0000256" key="1">
    <source>
        <dbReference type="ARBA" id="ARBA00001445"/>
    </source>
</evidence>
<dbReference type="InterPro" id="IPR035398">
    <property type="entry name" value="Bac_rhamnosid_C"/>
</dbReference>
<dbReference type="Pfam" id="PF17390">
    <property type="entry name" value="Bac_rhamnosid_C"/>
    <property type="match status" value="1"/>
</dbReference>
<feature type="domain" description="Alpha-L-rhamnosidase concanavalin-like" evidence="4">
    <location>
        <begin position="318"/>
        <end position="414"/>
    </location>
</feature>
<dbReference type="GO" id="GO:0005975">
    <property type="term" value="P:carbohydrate metabolic process"/>
    <property type="evidence" value="ECO:0007669"/>
    <property type="project" value="InterPro"/>
</dbReference>
<dbReference type="Gene3D" id="1.50.10.10">
    <property type="match status" value="1"/>
</dbReference>
<dbReference type="Gene3D" id="2.60.120.260">
    <property type="entry name" value="Galactose-binding domain-like"/>
    <property type="match status" value="2"/>
</dbReference>
<keyword evidence="9" id="KW-1185">Reference proteome</keyword>
<protein>
    <recommendedName>
        <fullName evidence="2">alpha-L-rhamnosidase</fullName>
        <ecNumber evidence="2">3.2.1.40</ecNumber>
    </recommendedName>
</protein>
<evidence type="ECO:0000259" key="4">
    <source>
        <dbReference type="Pfam" id="PF05592"/>
    </source>
</evidence>
<dbReference type="Pfam" id="PF05592">
    <property type="entry name" value="Bac_rhamnosid"/>
    <property type="match status" value="1"/>
</dbReference>
<evidence type="ECO:0000259" key="6">
    <source>
        <dbReference type="Pfam" id="PF17389"/>
    </source>
</evidence>
<dbReference type="AlphaFoldDB" id="A0A512PD29"/>
<dbReference type="EMBL" id="BKAL01000006">
    <property type="protein sequence ID" value="GEP69098.1"/>
    <property type="molecule type" value="Genomic_DNA"/>
</dbReference>
<dbReference type="InterPro" id="IPR008902">
    <property type="entry name" value="Rhamnosid_concanavalin"/>
</dbReference>
<dbReference type="InterPro" id="IPR013783">
    <property type="entry name" value="Ig-like_fold"/>
</dbReference>
<dbReference type="SUPFAM" id="SSF48208">
    <property type="entry name" value="Six-hairpin glycosidases"/>
    <property type="match status" value="1"/>
</dbReference>
<proteinExistence type="predicted"/>
<comment type="catalytic activity">
    <reaction evidence="1">
        <text>Hydrolysis of terminal non-reducing alpha-L-rhamnose residues in alpha-L-rhamnosides.</text>
        <dbReference type="EC" id="3.2.1.40"/>
    </reaction>
</comment>
<evidence type="ECO:0000259" key="7">
    <source>
        <dbReference type="Pfam" id="PF17390"/>
    </source>
</evidence>
<dbReference type="EC" id="3.2.1.40" evidence="2"/>
<evidence type="ECO:0000256" key="2">
    <source>
        <dbReference type="ARBA" id="ARBA00012652"/>
    </source>
</evidence>
<dbReference type="OrthoDB" id="9761045at2"/>
<evidence type="ECO:0000256" key="3">
    <source>
        <dbReference type="ARBA" id="ARBA00022801"/>
    </source>
</evidence>
<dbReference type="InterPro" id="IPR008928">
    <property type="entry name" value="6-hairpin_glycosidase_sf"/>
</dbReference>
<gene>
    <name evidence="8" type="ORF">CSO01_18130</name>
</gene>
<dbReference type="InterPro" id="IPR035396">
    <property type="entry name" value="Bac_rhamnosid6H"/>
</dbReference>
<dbReference type="Proteomes" id="UP000321798">
    <property type="component" value="Unassembled WGS sequence"/>
</dbReference>
<dbReference type="InterPro" id="IPR013737">
    <property type="entry name" value="Bac_rhamnosid_N"/>
</dbReference>
<evidence type="ECO:0000313" key="8">
    <source>
        <dbReference type="EMBL" id="GEP69098.1"/>
    </source>
</evidence>
<dbReference type="Pfam" id="PF17389">
    <property type="entry name" value="Bac_rhamnosid6H"/>
    <property type="match status" value="1"/>
</dbReference>
<organism evidence="8 9">
    <name type="scientific">Cellulomonas soli</name>
    <dbReference type="NCBI Taxonomy" id="931535"/>
    <lineage>
        <taxon>Bacteria</taxon>
        <taxon>Bacillati</taxon>
        <taxon>Actinomycetota</taxon>
        <taxon>Actinomycetes</taxon>
        <taxon>Micrococcales</taxon>
        <taxon>Cellulomonadaceae</taxon>
        <taxon>Cellulomonas</taxon>
    </lineage>
</organism>
<comment type="caution">
    <text evidence="8">The sequence shown here is derived from an EMBL/GenBank/DDBJ whole genome shotgun (WGS) entry which is preliminary data.</text>
</comment>
<name>A0A512PD29_9CELL</name>
<dbReference type="PANTHER" id="PTHR33307">
    <property type="entry name" value="ALPHA-RHAMNOSIDASE (EUROFUNG)"/>
    <property type="match status" value="1"/>
</dbReference>
<keyword evidence="3" id="KW-0378">Hydrolase</keyword>
<dbReference type="Pfam" id="PF25788">
    <property type="entry name" value="Ig_Rha78A_N"/>
    <property type="match status" value="1"/>
</dbReference>
<feature type="domain" description="Bacterial alpha-L-rhamnosidase N-terminal" evidence="5">
    <location>
        <begin position="138"/>
        <end position="307"/>
    </location>
</feature>
<reference evidence="8 9" key="1">
    <citation type="submission" date="2019-07" db="EMBL/GenBank/DDBJ databases">
        <title>Whole genome shotgun sequence of Cellulomonas soli NBRC 109434.</title>
        <authorList>
            <person name="Hosoyama A."/>
            <person name="Uohara A."/>
            <person name="Ohji S."/>
            <person name="Ichikawa N."/>
        </authorList>
    </citation>
    <scope>NUCLEOTIDE SEQUENCE [LARGE SCALE GENOMIC DNA]</scope>
    <source>
        <strain evidence="8 9">NBRC 109434</strain>
    </source>
</reference>
<evidence type="ECO:0000259" key="5">
    <source>
        <dbReference type="Pfam" id="PF08531"/>
    </source>
</evidence>
<accession>A0A512PD29</accession>
<dbReference type="InterPro" id="IPR016007">
    <property type="entry name" value="Alpha_rhamnosid"/>
</dbReference>
<dbReference type="Pfam" id="PF08531">
    <property type="entry name" value="Bac_rhamnosid_N"/>
    <property type="match status" value="1"/>
</dbReference>
<feature type="domain" description="Alpha-L-rhamnosidase C-terminal" evidence="7">
    <location>
        <begin position="768"/>
        <end position="843"/>
    </location>
</feature>
<dbReference type="Gene3D" id="2.60.40.10">
    <property type="entry name" value="Immunoglobulins"/>
    <property type="match status" value="1"/>
</dbReference>
<dbReference type="Gene3D" id="2.60.420.10">
    <property type="entry name" value="Maltose phosphorylase, domain 3"/>
    <property type="match status" value="1"/>
</dbReference>
<sequence>MQAVATVAEVRVGRRGDAALAESPAPVISWQVDSTEPGWMQAVAEVRLDGSRVARLDSDESSMVPWPFADLRPHARHSLEVRVTSKSGTVTPWSSPVELRTVFLDAGEWSAERIGLGGIVADDTPGLLRTEFDLPDRPLSAVLYSAAHGVYQAQVNGHDVDDSVLKPGWTSYQYRTVHDAVDVTDSLHAGRNAIGIRLAGGWWTERYGFGDGATRFYGGPPGVAAHLHVTFEDGTSQVLRTGSGWRSTTRGALRTSGIYAGETWDARQQLPGWSRPGFDDSDWSPARVDGPFETPEPAISEPVRRTELLPVRVVLRSAAGRVLLDFGQNLVGRLRLTVSGPEGHVLRVRHAEVLEDGELATRPLRRASATDEYALAGDGPATLEPEFTFHGFRYAEIEGWPGVFDPDCVQAVVLGSDMRRTGWFETSDPLVNRLHENVVWGMRGNFLSIPMDCPQRDERLGWTGDIQAFGPTAAFLYDCDAFLASWLRDVAREQAAHGGVCPTVVPSVLGPAAPVAGWSDAATVVPDVLHARFGDRAALAEQYPSMCAWVEALLGITGDRLLWEGMFQFGDWLDPVAPPEHPEDGRTDPDLVASAQMIRSLTLVAQAAATLDHEDDRARYAALAERARAAFRAEFVTPAGRMMSDSPTAYALALQLDIVTSAEQRTALARRLLELVRAGGYRMPTGFIGTPLIMDALVDSGAVAAAQRLLLQTENPSWLYAVTMGATTIWERWDSLLEDGSLNPGDMTSFNHYASGAVADWLHRRLAGLAPAAPGYRRLRIAPVPLDGLEFATATLDTRYGRAQSGWRRDGDHIVVQAVVPANTTAQVLLPGSTEAIEVGSGVHEWTTRAPSIARPDAPLTPSTPLSTVIDRPGAYEALLAAAHTVGPDSSARVRQRTRWVPQRSLASVLAEVGISDAIIPQLNRRLEEQA</sequence>
<feature type="domain" description="Alpha-L-rhamnosidase six-hairpin glycosidase" evidence="6">
    <location>
        <begin position="419"/>
        <end position="765"/>
    </location>
</feature>
<dbReference type="InterPro" id="IPR012341">
    <property type="entry name" value="6hp_glycosidase-like_sf"/>
</dbReference>
<dbReference type="GO" id="GO:0030596">
    <property type="term" value="F:alpha-L-rhamnosidase activity"/>
    <property type="evidence" value="ECO:0007669"/>
    <property type="project" value="UniProtKB-EC"/>
</dbReference>
<dbReference type="PANTHER" id="PTHR33307:SF6">
    <property type="entry name" value="ALPHA-RHAMNOSIDASE (EUROFUNG)-RELATED"/>
    <property type="match status" value="1"/>
</dbReference>
<dbReference type="PIRSF" id="PIRSF010631">
    <property type="entry name" value="A-rhamnsds"/>
    <property type="match status" value="1"/>
</dbReference>
<evidence type="ECO:0000313" key="9">
    <source>
        <dbReference type="Proteomes" id="UP000321798"/>
    </source>
</evidence>